<dbReference type="EMBL" id="BGPR01159775">
    <property type="protein sequence ID" value="GBL91514.1"/>
    <property type="molecule type" value="Genomic_DNA"/>
</dbReference>
<dbReference type="AlphaFoldDB" id="A0A4Y2BH83"/>
<sequence>AKANPYRITLVWSILRPMYLSCNCSSADPGVLIVITDHARPLPRKEARTVTGRGQA</sequence>
<name>A0A4Y2BH83_ARAVE</name>
<dbReference type="EMBL" id="BGPR01159802">
    <property type="protein sequence ID" value="GBL91612.1"/>
    <property type="molecule type" value="Genomic_DNA"/>
</dbReference>
<reference evidence="2 3" key="1">
    <citation type="journal article" date="2019" name="Sci. Rep.">
        <title>Orb-weaving spider Araneus ventricosus genome elucidates the spidroin gene catalogue.</title>
        <authorList>
            <person name="Kono N."/>
            <person name="Nakamura H."/>
            <person name="Ohtoshi R."/>
            <person name="Moran D.A.P."/>
            <person name="Shinohara A."/>
            <person name="Yoshida Y."/>
            <person name="Fujiwara M."/>
            <person name="Mori M."/>
            <person name="Tomita M."/>
            <person name="Arakawa K."/>
        </authorList>
    </citation>
    <scope>NUCLEOTIDE SEQUENCE [LARGE SCALE GENOMIC DNA]</scope>
</reference>
<gene>
    <name evidence="2" type="ORF">AVEN_218875_1</name>
    <name evidence="1" type="ORF">AVEN_33217_1</name>
</gene>
<feature type="non-terminal residue" evidence="2">
    <location>
        <position position="1"/>
    </location>
</feature>
<dbReference type="Proteomes" id="UP000499080">
    <property type="component" value="Unassembled WGS sequence"/>
</dbReference>
<comment type="caution">
    <text evidence="2">The sequence shown here is derived from an EMBL/GenBank/DDBJ whole genome shotgun (WGS) entry which is preliminary data.</text>
</comment>
<accession>A0A4Y2BH83</accession>
<evidence type="ECO:0000313" key="3">
    <source>
        <dbReference type="Proteomes" id="UP000499080"/>
    </source>
</evidence>
<proteinExistence type="predicted"/>
<evidence type="ECO:0000313" key="1">
    <source>
        <dbReference type="EMBL" id="GBL91514.1"/>
    </source>
</evidence>
<organism evidence="2 3">
    <name type="scientific">Araneus ventricosus</name>
    <name type="common">Orbweaver spider</name>
    <name type="synonym">Epeira ventricosa</name>
    <dbReference type="NCBI Taxonomy" id="182803"/>
    <lineage>
        <taxon>Eukaryota</taxon>
        <taxon>Metazoa</taxon>
        <taxon>Ecdysozoa</taxon>
        <taxon>Arthropoda</taxon>
        <taxon>Chelicerata</taxon>
        <taxon>Arachnida</taxon>
        <taxon>Araneae</taxon>
        <taxon>Araneomorphae</taxon>
        <taxon>Entelegynae</taxon>
        <taxon>Araneoidea</taxon>
        <taxon>Araneidae</taxon>
        <taxon>Araneus</taxon>
    </lineage>
</organism>
<protein>
    <submittedName>
        <fullName evidence="2">Uncharacterized protein</fullName>
    </submittedName>
</protein>
<keyword evidence="3" id="KW-1185">Reference proteome</keyword>
<evidence type="ECO:0000313" key="2">
    <source>
        <dbReference type="EMBL" id="GBL91612.1"/>
    </source>
</evidence>